<sequence length="68" mass="7097">MEQGYDVIVVGAGFGGPVAAKKCAESGLKTLMVERAENVGEKVISGLTIPIYGFLFGPAFIRDGNPPI</sequence>
<organism evidence="1">
    <name type="scientific">marine sediment metagenome</name>
    <dbReference type="NCBI Taxonomy" id="412755"/>
    <lineage>
        <taxon>unclassified sequences</taxon>
        <taxon>metagenomes</taxon>
        <taxon>ecological metagenomes</taxon>
    </lineage>
</organism>
<name>X1LPM5_9ZZZZ</name>
<comment type="caution">
    <text evidence="1">The sequence shown here is derived from an EMBL/GenBank/DDBJ whole genome shotgun (WGS) entry which is preliminary data.</text>
</comment>
<dbReference type="EMBL" id="BARV01008489">
    <property type="protein sequence ID" value="GAI04350.1"/>
    <property type="molecule type" value="Genomic_DNA"/>
</dbReference>
<dbReference type="SUPFAM" id="SSF51905">
    <property type="entry name" value="FAD/NAD(P)-binding domain"/>
    <property type="match status" value="1"/>
</dbReference>
<accession>X1LPM5</accession>
<dbReference type="Gene3D" id="3.50.50.60">
    <property type="entry name" value="FAD/NAD(P)-binding domain"/>
    <property type="match status" value="1"/>
</dbReference>
<gene>
    <name evidence="1" type="ORF">S06H3_17055</name>
</gene>
<evidence type="ECO:0008006" key="2">
    <source>
        <dbReference type="Google" id="ProtNLM"/>
    </source>
</evidence>
<dbReference type="AlphaFoldDB" id="X1LPM5"/>
<dbReference type="Pfam" id="PF12831">
    <property type="entry name" value="FAD_oxidored"/>
    <property type="match status" value="1"/>
</dbReference>
<feature type="non-terminal residue" evidence="1">
    <location>
        <position position="68"/>
    </location>
</feature>
<reference evidence="1" key="1">
    <citation type="journal article" date="2014" name="Front. Microbiol.">
        <title>High frequency of phylogenetically diverse reductive dehalogenase-homologous genes in deep subseafloor sedimentary metagenomes.</title>
        <authorList>
            <person name="Kawai M."/>
            <person name="Futagami T."/>
            <person name="Toyoda A."/>
            <person name="Takaki Y."/>
            <person name="Nishi S."/>
            <person name="Hori S."/>
            <person name="Arai W."/>
            <person name="Tsubouchi T."/>
            <person name="Morono Y."/>
            <person name="Uchiyama I."/>
            <person name="Ito T."/>
            <person name="Fujiyama A."/>
            <person name="Inagaki F."/>
            <person name="Takami H."/>
        </authorList>
    </citation>
    <scope>NUCLEOTIDE SEQUENCE</scope>
    <source>
        <strain evidence="1">Expedition CK06-06</strain>
    </source>
</reference>
<proteinExistence type="predicted"/>
<protein>
    <recommendedName>
        <fullName evidence="2">FAD-dependent oxidoreductase 2 FAD binding domain-containing protein</fullName>
    </recommendedName>
</protein>
<evidence type="ECO:0000313" key="1">
    <source>
        <dbReference type="EMBL" id="GAI04350.1"/>
    </source>
</evidence>
<dbReference type="InterPro" id="IPR036188">
    <property type="entry name" value="FAD/NAD-bd_sf"/>
</dbReference>